<dbReference type="Pfam" id="PF21101">
    <property type="entry name" value="YqgU"/>
    <property type="match status" value="1"/>
</dbReference>
<accession>A0A1I3CEW7</accession>
<evidence type="ECO:0000259" key="1">
    <source>
        <dbReference type="Pfam" id="PF21101"/>
    </source>
</evidence>
<dbReference type="AlphaFoldDB" id="A0A1I3CEW7"/>
<gene>
    <name evidence="2" type="ORF">SAMN04489868_11733</name>
</gene>
<dbReference type="PROSITE" id="PS51257">
    <property type="entry name" value="PROKAR_LIPOPROTEIN"/>
    <property type="match status" value="1"/>
</dbReference>
<dbReference type="RefSeq" id="WP_092092436.1">
    <property type="nucleotide sequence ID" value="NZ_FOQE01000017.1"/>
</dbReference>
<sequence>MKKTIHINWVALILVVALFLSGCHSQQPSKQNKIDKKPVKIEKTAIPYSNFRKVSGWLSNDEVLIHSGSEEGDRLSSFNVLTGKTKDLFSTDAYILTTAVSQKEQEIVFQEVADTSSKMVLIDTEGNKLQELPIKANGYVSLNWNKDDTSQLFIAYYHTAEELTLLNWDTKENKAEELSASSLYPSWYSENLYLYVDNKDDFLLESGQLYMGDVRSNDVMLINSEVSDFFLHEDTFITYTPSDFNEKELLLTYQYPFMVDKGFMTIPKVTMNERINFPYLTQAGRDTPVYGIIAKESAELEKESGEFVFGYLDFDQQKVIPVTDVPENAPIQISENGKYCLYGWRFEYLIDNQTGKIHDLIEIPEDLQA</sequence>
<dbReference type="SUPFAM" id="SSF69304">
    <property type="entry name" value="Tricorn protease N-terminal domain"/>
    <property type="match status" value="1"/>
</dbReference>
<evidence type="ECO:0000313" key="2">
    <source>
        <dbReference type="EMBL" id="SFH73084.1"/>
    </source>
</evidence>
<protein>
    <recommendedName>
        <fullName evidence="1">YqgU-like 6-bladed beta-propeller domain-containing protein</fullName>
    </recommendedName>
</protein>
<dbReference type="InterPro" id="IPR048421">
    <property type="entry name" value="YqgU_beta-prop"/>
</dbReference>
<proteinExistence type="predicted"/>
<evidence type="ECO:0000313" key="3">
    <source>
        <dbReference type="Proteomes" id="UP000198668"/>
    </source>
</evidence>
<feature type="domain" description="YqgU-like 6-bladed beta-propeller" evidence="1">
    <location>
        <begin position="79"/>
        <end position="343"/>
    </location>
</feature>
<reference evidence="2 3" key="1">
    <citation type="submission" date="2016-10" db="EMBL/GenBank/DDBJ databases">
        <authorList>
            <person name="de Groot N.N."/>
        </authorList>
    </citation>
    <scope>NUCLEOTIDE SEQUENCE [LARGE SCALE GENOMIC DNA]</scope>
    <source>
        <strain evidence="2 3">DSM 27630</strain>
    </source>
</reference>
<dbReference type="EMBL" id="FOQE01000017">
    <property type="protein sequence ID" value="SFH73084.1"/>
    <property type="molecule type" value="Genomic_DNA"/>
</dbReference>
<dbReference type="OrthoDB" id="2168335at2"/>
<name>A0A1I3CEW7_9LACT</name>
<keyword evidence="3" id="KW-1185">Reference proteome</keyword>
<dbReference type="Proteomes" id="UP000198668">
    <property type="component" value="Unassembled WGS sequence"/>
</dbReference>
<organism evidence="2 3">
    <name type="scientific">Pisciglobus halotolerans</name>
    <dbReference type="NCBI Taxonomy" id="745365"/>
    <lineage>
        <taxon>Bacteria</taxon>
        <taxon>Bacillati</taxon>
        <taxon>Bacillota</taxon>
        <taxon>Bacilli</taxon>
        <taxon>Lactobacillales</taxon>
        <taxon>Carnobacteriaceae</taxon>
    </lineage>
</organism>